<feature type="region of interest" description="Disordered" evidence="1">
    <location>
        <begin position="1"/>
        <end position="100"/>
    </location>
</feature>
<feature type="compositionally biased region" description="Low complexity" evidence="1">
    <location>
        <begin position="38"/>
        <end position="47"/>
    </location>
</feature>
<feature type="compositionally biased region" description="Basic and acidic residues" evidence="1">
    <location>
        <begin position="27"/>
        <end position="36"/>
    </location>
</feature>
<proteinExistence type="predicted"/>
<organism evidence="2 3">
    <name type="scientific">Streptomyces violaceusniger (strain Tu 4113)</name>
    <dbReference type="NCBI Taxonomy" id="653045"/>
    <lineage>
        <taxon>Bacteria</taxon>
        <taxon>Bacillati</taxon>
        <taxon>Actinomycetota</taxon>
        <taxon>Actinomycetes</taxon>
        <taxon>Kitasatosporales</taxon>
        <taxon>Streptomycetaceae</taxon>
        <taxon>Streptomyces</taxon>
        <taxon>Streptomyces violaceusniger group</taxon>
    </lineage>
</organism>
<gene>
    <name evidence="2" type="ORF">Strvi_5823</name>
</gene>
<sequence length="190" mass="19134">MLIAGGVTYALVAGDDHSTASGPTKDSASERTKDAPSEPAGPGETASPGGGGASGTAGQDGAEPGDTASPSASRTPDGGNGDQGGPAGSSAPPSGAAPVCHGSGGGRYDCEVWRDATSYTQGGEPVGTLKHGVNYFFCQESLGRRETYGTWSNVWWARTDDDNGHRDVYVSVVYVKGGNNDEPLPGLPEC</sequence>
<evidence type="ECO:0000313" key="2">
    <source>
        <dbReference type="EMBL" id="AEM85333.1"/>
    </source>
</evidence>
<feature type="compositionally biased region" description="Gly residues" evidence="1">
    <location>
        <begin position="78"/>
        <end position="87"/>
    </location>
</feature>
<evidence type="ECO:0000256" key="1">
    <source>
        <dbReference type="SAM" id="MobiDB-lite"/>
    </source>
</evidence>
<dbReference type="Proteomes" id="UP000008703">
    <property type="component" value="Chromosome"/>
</dbReference>
<dbReference type="AlphaFoldDB" id="G2PG27"/>
<evidence type="ECO:0000313" key="3">
    <source>
        <dbReference type="Proteomes" id="UP000008703"/>
    </source>
</evidence>
<dbReference type="EMBL" id="CP002994">
    <property type="protein sequence ID" value="AEM85333.1"/>
    <property type="molecule type" value="Genomic_DNA"/>
</dbReference>
<dbReference type="KEGG" id="svl:Strvi_5823"/>
<dbReference type="eggNOG" id="COG0515">
    <property type="taxonomic scope" value="Bacteria"/>
</dbReference>
<keyword evidence="3" id="KW-1185">Reference proteome</keyword>
<name>G2PG27_STRV4</name>
<keyword evidence="2" id="KW-0418">Kinase</keyword>
<protein>
    <submittedName>
        <fullName evidence="2">Protein serine/threonine kinase</fullName>
    </submittedName>
</protein>
<dbReference type="HOGENOM" id="CLU_122887_0_0_11"/>
<keyword evidence="2" id="KW-0808">Transferase</keyword>
<feature type="compositionally biased region" description="Low complexity" evidence="1">
    <location>
        <begin position="88"/>
        <end position="98"/>
    </location>
</feature>
<dbReference type="GO" id="GO:0016301">
    <property type="term" value="F:kinase activity"/>
    <property type="evidence" value="ECO:0007669"/>
    <property type="project" value="UniProtKB-KW"/>
</dbReference>
<reference evidence="2" key="1">
    <citation type="submission" date="2011-08" db="EMBL/GenBank/DDBJ databases">
        <title>Complete sequence of chromosome of Streptomyces violaceusniger Tu 4113.</title>
        <authorList>
            <consortium name="US DOE Joint Genome Institute"/>
            <person name="Lucas S."/>
            <person name="Han J."/>
            <person name="Lapidus A."/>
            <person name="Cheng J.-F."/>
            <person name="Goodwin L."/>
            <person name="Pitluck S."/>
            <person name="Peters L."/>
            <person name="Ivanova N."/>
            <person name="Daligault H."/>
            <person name="Detter J.C."/>
            <person name="Han C."/>
            <person name="Tapia R."/>
            <person name="Land M."/>
            <person name="Hauser L."/>
            <person name="Kyrpides N."/>
            <person name="Ivanova N."/>
            <person name="Pagani I."/>
            <person name="Hagen A."/>
            <person name="Katz L."/>
            <person name="Fiedler H.-P."/>
            <person name="Keasling J."/>
            <person name="Fortman J."/>
            <person name="Woyke T."/>
        </authorList>
    </citation>
    <scope>NUCLEOTIDE SEQUENCE [LARGE SCALE GENOMIC DNA]</scope>
    <source>
        <strain evidence="2">Tu 4113</strain>
    </source>
</reference>
<accession>G2PG27</accession>